<proteinExistence type="predicted"/>
<reference evidence="7 8" key="1">
    <citation type="submission" date="2018-11" db="EMBL/GenBank/DDBJ databases">
        <authorList>
            <consortium name="Pathogen Informatics"/>
        </authorList>
    </citation>
    <scope>NUCLEOTIDE SEQUENCE [LARGE SCALE GENOMIC DNA]</scope>
    <source>
        <strain evidence="7 8">Zambia</strain>
    </source>
</reference>
<keyword evidence="4" id="KW-0067">ATP-binding</keyword>
<evidence type="ECO:0000256" key="2">
    <source>
        <dbReference type="ARBA" id="ARBA00022801"/>
    </source>
</evidence>
<dbReference type="GO" id="GO:0005524">
    <property type="term" value="F:ATP binding"/>
    <property type="evidence" value="ECO:0007669"/>
    <property type="project" value="UniProtKB-KW"/>
</dbReference>
<gene>
    <name evidence="7" type="ORF">SMRZ_LOCUS25274</name>
</gene>
<name>A0A3P8EDH9_9TREM</name>
<keyword evidence="3" id="KW-0347">Helicase</keyword>
<evidence type="ECO:0000313" key="8">
    <source>
        <dbReference type="Proteomes" id="UP000277204"/>
    </source>
</evidence>
<organism evidence="7 8">
    <name type="scientific">Schistosoma margrebowiei</name>
    <dbReference type="NCBI Taxonomy" id="48269"/>
    <lineage>
        <taxon>Eukaryota</taxon>
        <taxon>Metazoa</taxon>
        <taxon>Spiralia</taxon>
        <taxon>Lophotrochozoa</taxon>
        <taxon>Platyhelminthes</taxon>
        <taxon>Trematoda</taxon>
        <taxon>Digenea</taxon>
        <taxon>Strigeidida</taxon>
        <taxon>Schistosomatoidea</taxon>
        <taxon>Schistosomatidae</taxon>
        <taxon>Schistosoma</taxon>
    </lineage>
</organism>
<dbReference type="Gene3D" id="3.40.50.300">
    <property type="entry name" value="P-loop containing nucleotide triphosphate hydrolases"/>
    <property type="match status" value="1"/>
</dbReference>
<protein>
    <recommendedName>
        <fullName evidence="6">Helicase C-terminal domain-containing protein</fullName>
    </recommendedName>
</protein>
<sequence>MYTSQIQFFNTLCFHILADPNGILLASDVAARGLDLASSDSIVEKNGVSWVIHFDVPRTAELYIHRSGRTARANRQGTSLLFISPNEIMFWRRIAVSLQRTNLELDDFIIQPTTIQLNISEQIVQLAKQIDIQEHRNSRQLANDNWFTKAAKDANILLDDDDNNNKLGDDEDNSGKRNSSKKKLDSTKILKSELRQLINVSRGKLQKLTGGQVRCYQRPIQTLSKIKLLKEFGTI</sequence>
<keyword evidence="1" id="KW-0547">Nucleotide-binding</keyword>
<dbReference type="Pfam" id="PF00271">
    <property type="entry name" value="Helicase_C"/>
    <property type="match status" value="1"/>
</dbReference>
<dbReference type="Proteomes" id="UP000277204">
    <property type="component" value="Unassembled WGS sequence"/>
</dbReference>
<dbReference type="GO" id="GO:0005829">
    <property type="term" value="C:cytosol"/>
    <property type="evidence" value="ECO:0007669"/>
    <property type="project" value="TreeGrafter"/>
</dbReference>
<keyword evidence="2" id="KW-0378">Hydrolase</keyword>
<dbReference type="InterPro" id="IPR001650">
    <property type="entry name" value="Helicase_C-like"/>
</dbReference>
<evidence type="ECO:0000256" key="5">
    <source>
        <dbReference type="SAM" id="MobiDB-lite"/>
    </source>
</evidence>
<keyword evidence="8" id="KW-1185">Reference proteome</keyword>
<dbReference type="InterPro" id="IPR050079">
    <property type="entry name" value="DEAD_box_RNA_helicase"/>
</dbReference>
<dbReference type="GO" id="GO:0016787">
    <property type="term" value="F:hydrolase activity"/>
    <property type="evidence" value="ECO:0007669"/>
    <property type="project" value="UniProtKB-KW"/>
</dbReference>
<dbReference type="InterPro" id="IPR027417">
    <property type="entry name" value="P-loop_NTPase"/>
</dbReference>
<dbReference type="PANTHER" id="PTHR47959:SF1">
    <property type="entry name" value="ATP-DEPENDENT RNA HELICASE DBPA"/>
    <property type="match status" value="1"/>
</dbReference>
<feature type="region of interest" description="Disordered" evidence="5">
    <location>
        <begin position="161"/>
        <end position="184"/>
    </location>
</feature>
<dbReference type="GO" id="GO:0003724">
    <property type="term" value="F:RNA helicase activity"/>
    <property type="evidence" value="ECO:0007669"/>
    <property type="project" value="TreeGrafter"/>
</dbReference>
<dbReference type="PANTHER" id="PTHR47959">
    <property type="entry name" value="ATP-DEPENDENT RNA HELICASE RHLE-RELATED"/>
    <property type="match status" value="1"/>
</dbReference>
<dbReference type="EMBL" id="UZAI01021139">
    <property type="protein sequence ID" value="VDP54581.1"/>
    <property type="molecule type" value="Genomic_DNA"/>
</dbReference>
<dbReference type="SUPFAM" id="SSF52540">
    <property type="entry name" value="P-loop containing nucleoside triphosphate hydrolases"/>
    <property type="match status" value="1"/>
</dbReference>
<accession>A0A3P8EDH9</accession>
<evidence type="ECO:0000256" key="4">
    <source>
        <dbReference type="ARBA" id="ARBA00022840"/>
    </source>
</evidence>
<feature type="domain" description="Helicase C-terminal" evidence="6">
    <location>
        <begin position="1"/>
        <end position="116"/>
    </location>
</feature>
<evidence type="ECO:0000256" key="1">
    <source>
        <dbReference type="ARBA" id="ARBA00022741"/>
    </source>
</evidence>
<dbReference type="AlphaFoldDB" id="A0A3P8EDH9"/>
<evidence type="ECO:0000256" key="3">
    <source>
        <dbReference type="ARBA" id="ARBA00022806"/>
    </source>
</evidence>
<dbReference type="PROSITE" id="PS51194">
    <property type="entry name" value="HELICASE_CTER"/>
    <property type="match status" value="1"/>
</dbReference>
<evidence type="ECO:0000259" key="6">
    <source>
        <dbReference type="PROSITE" id="PS51194"/>
    </source>
</evidence>
<evidence type="ECO:0000313" key="7">
    <source>
        <dbReference type="EMBL" id="VDP54581.1"/>
    </source>
</evidence>